<gene>
    <name evidence="4" type="ORF">TrST_g6659</name>
</gene>
<dbReference type="PANTHER" id="PTHR44858">
    <property type="entry name" value="TETRATRICOPEPTIDE REPEAT PROTEIN 6"/>
    <property type="match status" value="1"/>
</dbReference>
<dbReference type="EMBL" id="BRXY01000410">
    <property type="protein sequence ID" value="GMH93247.1"/>
    <property type="molecule type" value="Genomic_DNA"/>
</dbReference>
<name>A0A9W7BT42_9STRA</name>
<dbReference type="InterPro" id="IPR050498">
    <property type="entry name" value="Ycf3"/>
</dbReference>
<protein>
    <submittedName>
        <fullName evidence="4">Uncharacterized protein</fullName>
    </submittedName>
</protein>
<organism evidence="4 5">
    <name type="scientific">Triparma strigata</name>
    <dbReference type="NCBI Taxonomy" id="1606541"/>
    <lineage>
        <taxon>Eukaryota</taxon>
        <taxon>Sar</taxon>
        <taxon>Stramenopiles</taxon>
        <taxon>Ochrophyta</taxon>
        <taxon>Bolidophyceae</taxon>
        <taxon>Parmales</taxon>
        <taxon>Triparmaceae</taxon>
        <taxon>Triparma</taxon>
    </lineage>
</organism>
<proteinExistence type="predicted"/>
<keyword evidence="5" id="KW-1185">Reference proteome</keyword>
<evidence type="ECO:0000313" key="5">
    <source>
        <dbReference type="Proteomes" id="UP001165085"/>
    </source>
</evidence>
<reference evidence="5" key="1">
    <citation type="journal article" date="2023" name="Commun. Biol.">
        <title>Genome analysis of Parmales, the sister group of diatoms, reveals the evolutionary specialization of diatoms from phago-mixotrophs to photoautotrophs.</title>
        <authorList>
            <person name="Ban H."/>
            <person name="Sato S."/>
            <person name="Yoshikawa S."/>
            <person name="Yamada K."/>
            <person name="Nakamura Y."/>
            <person name="Ichinomiya M."/>
            <person name="Sato N."/>
            <person name="Blanc-Mathieu R."/>
            <person name="Endo H."/>
            <person name="Kuwata A."/>
            <person name="Ogata H."/>
        </authorList>
    </citation>
    <scope>NUCLEOTIDE SEQUENCE [LARGE SCALE GENOMIC DNA]</scope>
    <source>
        <strain evidence="5">NIES 3701</strain>
    </source>
</reference>
<feature type="region of interest" description="Disordered" evidence="3">
    <location>
        <begin position="186"/>
        <end position="219"/>
    </location>
</feature>
<dbReference type="PANTHER" id="PTHR44858:SF1">
    <property type="entry name" value="UDP-N-ACETYLGLUCOSAMINE--PEPTIDE N-ACETYLGLUCOSAMINYLTRANSFERASE SPINDLY-RELATED"/>
    <property type="match status" value="1"/>
</dbReference>
<dbReference type="AlphaFoldDB" id="A0A9W7BT42"/>
<dbReference type="InterPro" id="IPR019734">
    <property type="entry name" value="TPR_rpt"/>
</dbReference>
<evidence type="ECO:0000256" key="2">
    <source>
        <dbReference type="ARBA" id="ARBA00022803"/>
    </source>
</evidence>
<feature type="compositionally biased region" description="Basic residues" evidence="3">
    <location>
        <begin position="118"/>
        <end position="127"/>
    </location>
</feature>
<dbReference type="InterPro" id="IPR011990">
    <property type="entry name" value="TPR-like_helical_dom_sf"/>
</dbReference>
<evidence type="ECO:0000256" key="3">
    <source>
        <dbReference type="SAM" id="MobiDB-lite"/>
    </source>
</evidence>
<dbReference type="SMART" id="SM00028">
    <property type="entry name" value="TPR"/>
    <property type="match status" value="3"/>
</dbReference>
<comment type="caution">
    <text evidence="4">The sequence shown here is derived from an EMBL/GenBank/DDBJ whole genome shotgun (WGS) entry which is preliminary data.</text>
</comment>
<feature type="region of interest" description="Disordered" evidence="3">
    <location>
        <begin position="108"/>
        <end position="162"/>
    </location>
</feature>
<feature type="compositionally biased region" description="Polar residues" evidence="3">
    <location>
        <begin position="33"/>
        <end position="68"/>
    </location>
</feature>
<keyword evidence="1" id="KW-0677">Repeat</keyword>
<keyword evidence="2" id="KW-0802">TPR repeat</keyword>
<dbReference type="Proteomes" id="UP001165085">
    <property type="component" value="Unassembled WGS sequence"/>
</dbReference>
<sequence length="516" mass="57315">MDSIQPLHVVVDIKPSVASSPPSPRLLPLDPSQTASQSQNAFSSSPNTSPTHHDPSLTSKITFDSYVTQEKLRRSGHPTSPPFRPASASLARSSTSFKITTQHIVLDVPPPGTFVGRERKHRTHTAQRRPMSAPASRNNNPKTREAAHTGNTSSNTTTPQNIRPVSASISRRALDKERHVVAFGTTAKKMPPPRPQSSPVYLKSTHPSQKTLGHKIHDSSQPWRKKKIAANPAISSRVKLADRLKRAQQFGESLQQIESAMDLAKAEAIGQGRISPETVTYNETPELKALNIRRITTLLQSKSFQEALNVCNDAIELVDQGSVPDPKFYAFRGAAYLGLGSFASAERDCEVAYNLDPTLTQALFWLASARRALNNWKGVVRATNRVIEAQPHHSASWALRCEAKRKLGMWKSVLKDTKVFVKFDVKNGAAWCAMAEAQMHLGLLSDAEKSATNGIKHDPSISMLYQIRGEARYQLRRYKLSIGDFHEYSQLERIKNNAPFTPPSYAIWKSNRSRPW</sequence>
<dbReference type="Gene3D" id="1.25.40.10">
    <property type="entry name" value="Tetratricopeptide repeat domain"/>
    <property type="match status" value="1"/>
</dbReference>
<feature type="compositionally biased region" description="Low complexity" evidence="3">
    <location>
        <begin position="15"/>
        <end position="32"/>
    </location>
</feature>
<dbReference type="SUPFAM" id="SSF48452">
    <property type="entry name" value="TPR-like"/>
    <property type="match status" value="1"/>
</dbReference>
<feature type="compositionally biased region" description="Polar residues" evidence="3">
    <location>
        <begin position="149"/>
        <end position="162"/>
    </location>
</feature>
<accession>A0A9W7BT42</accession>
<evidence type="ECO:0000256" key="1">
    <source>
        <dbReference type="ARBA" id="ARBA00022737"/>
    </source>
</evidence>
<evidence type="ECO:0000313" key="4">
    <source>
        <dbReference type="EMBL" id="GMH93247.1"/>
    </source>
</evidence>
<dbReference type="OrthoDB" id="629492at2759"/>
<feature type="region of interest" description="Disordered" evidence="3">
    <location>
        <begin position="13"/>
        <end position="91"/>
    </location>
</feature>